<feature type="domain" description="Prenylated flavin chaperone LpdD-like" evidence="1">
    <location>
        <begin position="10"/>
        <end position="109"/>
    </location>
</feature>
<dbReference type="Proteomes" id="UP000605427">
    <property type="component" value="Unassembled WGS sequence"/>
</dbReference>
<comment type="caution">
    <text evidence="2">The sequence shown here is derived from an EMBL/GenBank/DDBJ whole genome shotgun (WGS) entry which is preliminary data.</text>
</comment>
<evidence type="ECO:0000259" key="1">
    <source>
        <dbReference type="Pfam" id="PF21758"/>
    </source>
</evidence>
<accession>A0ABQ1ZPV7</accession>
<gene>
    <name evidence="2" type="ORF">GCM10007362_06770</name>
</gene>
<evidence type="ECO:0000313" key="2">
    <source>
        <dbReference type="EMBL" id="GGH70551.1"/>
    </source>
</evidence>
<dbReference type="Pfam" id="PF21758">
    <property type="entry name" value="PAC_bac"/>
    <property type="match status" value="1"/>
</dbReference>
<dbReference type="InterPro" id="IPR048844">
    <property type="entry name" value="LpdD_chaperone-like"/>
</dbReference>
<dbReference type="EMBL" id="BMDD01000001">
    <property type="protein sequence ID" value="GGH70551.1"/>
    <property type="molecule type" value="Genomic_DNA"/>
</dbReference>
<reference evidence="3" key="1">
    <citation type="journal article" date="2019" name="Int. J. Syst. Evol. Microbiol.">
        <title>The Global Catalogue of Microorganisms (GCM) 10K type strain sequencing project: providing services to taxonomists for standard genome sequencing and annotation.</title>
        <authorList>
            <consortium name="The Broad Institute Genomics Platform"/>
            <consortium name="The Broad Institute Genome Sequencing Center for Infectious Disease"/>
            <person name="Wu L."/>
            <person name="Ma J."/>
        </authorList>
    </citation>
    <scope>NUCLEOTIDE SEQUENCE [LARGE SCALE GENOMIC DNA]</scope>
    <source>
        <strain evidence="3">CCM 8702</strain>
    </source>
</reference>
<evidence type="ECO:0000313" key="3">
    <source>
        <dbReference type="Proteomes" id="UP000605427"/>
    </source>
</evidence>
<organism evidence="2 3">
    <name type="scientific">Saccharibacillus endophyticus</name>
    <dbReference type="NCBI Taxonomy" id="2060666"/>
    <lineage>
        <taxon>Bacteria</taxon>
        <taxon>Bacillati</taxon>
        <taxon>Bacillota</taxon>
        <taxon>Bacilli</taxon>
        <taxon>Bacillales</taxon>
        <taxon>Paenibacillaceae</taxon>
        <taxon>Saccharibacillus</taxon>
    </lineage>
</organism>
<proteinExistence type="predicted"/>
<name>A0ABQ1ZPV7_9BACL</name>
<protein>
    <recommendedName>
        <fullName evidence="1">Prenylated flavin chaperone LpdD-like domain-containing protein</fullName>
    </recommendedName>
</protein>
<dbReference type="RefSeq" id="WP_172239064.1">
    <property type="nucleotide sequence ID" value="NZ_BMDD01000001.1"/>
</dbReference>
<keyword evidence="3" id="KW-1185">Reference proteome</keyword>
<sequence>METYPFKPEDIRVERREIGRDTLLVVTGGAAHIGAVSTAYLEEAAYKVSTTIVPGHKEHMLSEPSALHAARLLERTVTVVMGIHYDGITHEQISSVSSVVSRLIDEALDASEKNF</sequence>